<reference evidence="3" key="1">
    <citation type="journal article" date="2019" name="Int. J. Syst. Evol. Microbiol.">
        <title>The Global Catalogue of Microorganisms (GCM) 10K type strain sequencing project: providing services to taxonomists for standard genome sequencing and annotation.</title>
        <authorList>
            <consortium name="The Broad Institute Genomics Platform"/>
            <consortium name="The Broad Institute Genome Sequencing Center for Infectious Disease"/>
            <person name="Wu L."/>
            <person name="Ma J."/>
        </authorList>
    </citation>
    <scope>NUCLEOTIDE SEQUENCE [LARGE SCALE GENOMIC DNA]</scope>
    <source>
        <strain evidence="3">JCM 4524</strain>
    </source>
</reference>
<evidence type="ECO:0000256" key="1">
    <source>
        <dbReference type="SAM" id="MobiDB-lite"/>
    </source>
</evidence>
<comment type="caution">
    <text evidence="2">The sequence shown here is derived from an EMBL/GenBank/DDBJ whole genome shotgun (WGS) entry which is preliminary data.</text>
</comment>
<organism evidence="2 3">
    <name type="scientific">Streptomyces vastus</name>
    <dbReference type="NCBI Taxonomy" id="285451"/>
    <lineage>
        <taxon>Bacteria</taxon>
        <taxon>Bacillati</taxon>
        <taxon>Actinomycetota</taxon>
        <taxon>Actinomycetes</taxon>
        <taxon>Kitasatosporales</taxon>
        <taxon>Streptomycetaceae</taxon>
        <taxon>Streptomyces</taxon>
    </lineage>
</organism>
<feature type="compositionally biased region" description="Low complexity" evidence="1">
    <location>
        <begin position="26"/>
        <end position="36"/>
    </location>
</feature>
<evidence type="ECO:0000313" key="2">
    <source>
        <dbReference type="EMBL" id="GAA2641774.1"/>
    </source>
</evidence>
<protein>
    <submittedName>
        <fullName evidence="2">Uncharacterized protein</fullName>
    </submittedName>
</protein>
<evidence type="ECO:0000313" key="3">
    <source>
        <dbReference type="Proteomes" id="UP001500151"/>
    </source>
</evidence>
<gene>
    <name evidence="2" type="ORF">GCM10010307_43640</name>
</gene>
<sequence>MCGSFRGPGTYSARCSTETVTESAALSTSPSAPATTCTRESAPGPKFPTISSAEVGAGLGDQAGVLGFEEVDGVDSGEEDGFLVPHELRHTDGFDTVAVVDADPLGVLDEPLLVADEDLGAGGIPGLFLGLGSGLGVGLGSSLGVGVGVGGPLVCHAFFLREVRVAVHAAVSLSRGRAGGGGVVWPSFGCGAGADRDQAGPYLRRGRYLGDRFAADGYFSLGA</sequence>
<proteinExistence type="predicted"/>
<dbReference type="EMBL" id="BAAASJ010000043">
    <property type="protein sequence ID" value="GAA2641774.1"/>
    <property type="molecule type" value="Genomic_DNA"/>
</dbReference>
<dbReference type="Proteomes" id="UP001500151">
    <property type="component" value="Unassembled WGS sequence"/>
</dbReference>
<accession>A0ABP6DCY8</accession>
<keyword evidence="3" id="KW-1185">Reference proteome</keyword>
<name>A0ABP6DCY8_9ACTN</name>
<feature type="region of interest" description="Disordered" evidence="1">
    <location>
        <begin position="26"/>
        <end position="46"/>
    </location>
</feature>